<evidence type="ECO:0000256" key="5">
    <source>
        <dbReference type="ARBA" id="ARBA00022840"/>
    </source>
</evidence>
<feature type="site" description="Interaction with DNA" evidence="11">
    <location>
        <position position="453"/>
    </location>
</feature>
<dbReference type="EMBL" id="FWWT01000014">
    <property type="protein sequence ID" value="SMB87483.1"/>
    <property type="molecule type" value="Genomic_DNA"/>
</dbReference>
<dbReference type="InterPro" id="IPR013506">
    <property type="entry name" value="Topo_IIA_bsu_dom2"/>
</dbReference>
<evidence type="ECO:0000256" key="10">
    <source>
        <dbReference type="ARBA" id="ARBA00063644"/>
    </source>
</evidence>
<keyword evidence="9 11" id="KW-0413">Isomerase</keyword>
<dbReference type="NCBIfam" id="TIGR01059">
    <property type="entry name" value="gyrB"/>
    <property type="match status" value="1"/>
</dbReference>
<dbReference type="InterPro" id="IPR001241">
    <property type="entry name" value="Topo_IIA"/>
</dbReference>
<dbReference type="PANTHER" id="PTHR45866:SF1">
    <property type="entry name" value="DNA GYRASE SUBUNIT B, MITOCHONDRIAL"/>
    <property type="match status" value="1"/>
</dbReference>
<comment type="cofactor">
    <cofactor evidence="11">
        <name>Mg(2+)</name>
        <dbReference type="ChEBI" id="CHEBI:18420"/>
    </cofactor>
    <cofactor evidence="11">
        <name>Mn(2+)</name>
        <dbReference type="ChEBI" id="CHEBI:29035"/>
    </cofactor>
    <cofactor evidence="11">
        <name>Ca(2+)</name>
        <dbReference type="ChEBI" id="CHEBI:29108"/>
    </cofactor>
    <text evidence="11">Binds two Mg(2+) per subunit. The magnesium ions form salt bridges with both the protein and the DNA. Can also accept other divalent metal cations, such as Mn(2+) or Ca(2+).</text>
</comment>
<dbReference type="GO" id="GO:0034335">
    <property type="term" value="F:DNA negative supercoiling activity"/>
    <property type="evidence" value="ECO:0007669"/>
    <property type="project" value="UniProtKB-ARBA"/>
</dbReference>
<name>A0A1W1V2D6_DESTI</name>
<dbReference type="STRING" id="656914.SAMN00017405_1703"/>
<dbReference type="InterPro" id="IPR000565">
    <property type="entry name" value="Topo_IIA_B"/>
</dbReference>
<keyword evidence="3 11" id="KW-0479">Metal-binding</keyword>
<keyword evidence="14" id="KW-1185">Reference proteome</keyword>
<comment type="subunit">
    <text evidence="11">Heterotetramer, composed of two GyrA and two GyrB chains. In the heterotetramer, GyrA contains the active site tyrosine that forms a transient covalent intermediate with DNA, while GyrB binds cofactors and catalyzes ATP hydrolysis.</text>
</comment>
<comment type="miscellaneous">
    <text evidence="11">Few gyrases are as efficient as E.coli at forming negative supercoils. Not all organisms have 2 type II topoisomerases; in organisms with a single type II topoisomerase this enzyme also has to decatenate newly replicated chromosomes.</text>
</comment>
<dbReference type="GO" id="GO:0005737">
    <property type="term" value="C:cytoplasm"/>
    <property type="evidence" value="ECO:0007669"/>
    <property type="project" value="UniProtKB-SubCell"/>
</dbReference>
<keyword evidence="5 11" id="KW-0067">ATP-binding</keyword>
<dbReference type="InterPro" id="IPR034160">
    <property type="entry name" value="TOPRIM_GyrB"/>
</dbReference>
<dbReference type="NCBIfam" id="NF011501">
    <property type="entry name" value="PRK14939.1"/>
    <property type="match status" value="1"/>
</dbReference>
<dbReference type="InterPro" id="IPR013759">
    <property type="entry name" value="Topo_IIA_B_C"/>
</dbReference>
<proteinExistence type="inferred from homology"/>
<dbReference type="GO" id="GO:0006265">
    <property type="term" value="P:DNA topological change"/>
    <property type="evidence" value="ECO:0007669"/>
    <property type="project" value="UniProtKB-UniRule"/>
</dbReference>
<gene>
    <name evidence="11" type="primary">gyrB</name>
    <name evidence="13" type="ORF">SAMN00017405_1703</name>
</gene>
<evidence type="ECO:0000256" key="9">
    <source>
        <dbReference type="ARBA" id="ARBA00023235"/>
    </source>
</evidence>
<evidence type="ECO:0000256" key="7">
    <source>
        <dbReference type="ARBA" id="ARBA00023029"/>
    </source>
</evidence>
<feature type="binding site" evidence="11">
    <location>
        <position position="425"/>
    </location>
    <ligand>
        <name>Mg(2+)</name>
        <dbReference type="ChEBI" id="CHEBI:18420"/>
        <label>1</label>
        <note>catalytic</note>
    </ligand>
</feature>
<dbReference type="Gene3D" id="3.30.565.10">
    <property type="entry name" value="Histidine kinase-like ATPase, C-terminal domain"/>
    <property type="match status" value="1"/>
</dbReference>
<dbReference type="Gene3D" id="3.40.50.670">
    <property type="match status" value="1"/>
</dbReference>
<dbReference type="CDD" id="cd00822">
    <property type="entry name" value="TopoII_Trans_DNA_gyrase"/>
    <property type="match status" value="1"/>
</dbReference>
<sequence length="634" mass="71728">MVDEIKKYTADEIQVLEGLEAVRKRPGMYIGSTSSRGLHHLVYEVIDNSIDEFLAGFGHKIHAIIHEDNSITVFDEGRGIPVGIHPKMGLPAVELVLTTLHAGGKFGGNGYKVSGGLHGVGVSVVNALSEFLEVEVSREGKIFHQRYEKGKTVSELKVIGSSTNNGTKIFFKPDSEIFDDLIYDFKTLAQRLRELSFLNKGLTITLVDERNNIEETFVHDGGIKDFVRYLNKNKDLIHEEVVYFETTRDDVIVEMAIQFNDGYSENILSYANNINTHEGGTHESGFKTALTRVINDYARKYNILKSNDPNLAGEDIREGVTAVISIKLPEPQFEGQTKTKLGNGEVRGIVDNAVSTETTFFLEENPSVAKKIVEKSLRAYRAREAAKKARELTRRKSVLESTTLPGKLADCSYKDPAFCEVYIVEGDSAGGSAKQGRDRKFQAILPLKGKILNVEKARLDKILKNDEIRAMITAMGTGISTEFNIEKARYHKVIIMTDADVDGAHIRTLLLTFFYRYMKPLIEHGYVYIAQPPLYKVKKRKEETYFYNDEDMEEYFKEKGRDNSSIQRYKGLGEMNPTQLWETTMDPETRTILRVNLEDAIKADEIFTILMGDKVEPRREFIHENAKYVKNLDI</sequence>
<dbReference type="Pfam" id="PF00986">
    <property type="entry name" value="DNA_gyraseB_C"/>
    <property type="match status" value="1"/>
</dbReference>
<evidence type="ECO:0000256" key="11">
    <source>
        <dbReference type="HAMAP-Rule" id="MF_01898"/>
    </source>
</evidence>
<dbReference type="SUPFAM" id="SSF56719">
    <property type="entry name" value="Type II DNA topoisomerase"/>
    <property type="match status" value="1"/>
</dbReference>
<dbReference type="GO" id="GO:0046872">
    <property type="term" value="F:metal ion binding"/>
    <property type="evidence" value="ECO:0007669"/>
    <property type="project" value="UniProtKB-KW"/>
</dbReference>
<dbReference type="FunFam" id="3.30.230.10:FF:000005">
    <property type="entry name" value="DNA gyrase subunit B"/>
    <property type="match status" value="1"/>
</dbReference>
<dbReference type="AlphaFoldDB" id="A0A1W1V2D6"/>
<dbReference type="InterPro" id="IPR011557">
    <property type="entry name" value="GyrB"/>
</dbReference>
<dbReference type="SUPFAM" id="SSF54211">
    <property type="entry name" value="Ribosomal protein S5 domain 2-like"/>
    <property type="match status" value="1"/>
</dbReference>
<feature type="binding site" evidence="11">
    <location>
        <position position="498"/>
    </location>
    <ligand>
        <name>Mg(2+)</name>
        <dbReference type="ChEBI" id="CHEBI:18420"/>
        <label>1</label>
        <note>catalytic</note>
    </ligand>
</feature>
<dbReference type="InterPro" id="IPR002288">
    <property type="entry name" value="DNA_gyrase_B_C"/>
</dbReference>
<dbReference type="InterPro" id="IPR003594">
    <property type="entry name" value="HATPase_dom"/>
</dbReference>
<reference evidence="13 14" key="1">
    <citation type="submission" date="2017-04" db="EMBL/GenBank/DDBJ databases">
        <authorList>
            <person name="Afonso C.L."/>
            <person name="Miller P.J."/>
            <person name="Scott M.A."/>
            <person name="Spackman E."/>
            <person name="Goraichik I."/>
            <person name="Dimitrov K.M."/>
            <person name="Suarez D.L."/>
            <person name="Swayne D.E."/>
        </authorList>
    </citation>
    <scope>NUCLEOTIDE SEQUENCE [LARGE SCALE GENOMIC DNA]</scope>
    <source>
        <strain evidence="13 14">DSM 11270</strain>
    </source>
</reference>
<dbReference type="SMART" id="SM00433">
    <property type="entry name" value="TOP2c"/>
    <property type="match status" value="1"/>
</dbReference>
<feature type="site" description="Interaction with DNA" evidence="11">
    <location>
        <position position="450"/>
    </location>
</feature>
<dbReference type="HAMAP" id="MF_01898">
    <property type="entry name" value="GyrB"/>
    <property type="match status" value="1"/>
</dbReference>
<evidence type="ECO:0000256" key="1">
    <source>
        <dbReference type="ARBA" id="ARBA00000185"/>
    </source>
</evidence>
<evidence type="ECO:0000256" key="8">
    <source>
        <dbReference type="ARBA" id="ARBA00023125"/>
    </source>
</evidence>
<dbReference type="InterPro" id="IPR013760">
    <property type="entry name" value="Topo_IIA-like_dom_sf"/>
</dbReference>
<accession>A0A1W1V2D6</accession>
<dbReference type="InterPro" id="IPR006171">
    <property type="entry name" value="TOPRIM_dom"/>
</dbReference>
<comment type="similarity">
    <text evidence="2 11">Belongs to the type II topoisomerase GyrB family.</text>
</comment>
<evidence type="ECO:0000256" key="3">
    <source>
        <dbReference type="ARBA" id="ARBA00022723"/>
    </source>
</evidence>
<dbReference type="EC" id="5.6.2.2" evidence="11"/>
<keyword evidence="8" id="KW-0238">DNA-binding</keyword>
<evidence type="ECO:0000256" key="2">
    <source>
        <dbReference type="ARBA" id="ARBA00010708"/>
    </source>
</evidence>
<dbReference type="NCBIfam" id="NF004189">
    <property type="entry name" value="PRK05644.1"/>
    <property type="match status" value="1"/>
</dbReference>
<comment type="subcellular location">
    <subcellularLocation>
        <location evidence="11">Cytoplasm</location>
    </subcellularLocation>
</comment>
<dbReference type="Pfam" id="PF00204">
    <property type="entry name" value="DNA_gyraseB"/>
    <property type="match status" value="1"/>
</dbReference>
<comment type="catalytic activity">
    <reaction evidence="1 11">
        <text>ATP-dependent breakage, passage and rejoining of double-stranded DNA.</text>
        <dbReference type="EC" id="5.6.2.2"/>
    </reaction>
</comment>
<dbReference type="PROSITE" id="PS00177">
    <property type="entry name" value="TOPOISOMERASE_II"/>
    <property type="match status" value="1"/>
</dbReference>
<feature type="binding site" evidence="11">
    <location>
        <position position="498"/>
    </location>
    <ligand>
        <name>Mg(2+)</name>
        <dbReference type="ChEBI" id="CHEBI:18420"/>
        <label>2</label>
    </ligand>
</feature>
<dbReference type="FunFam" id="3.40.50.670:FF:000002">
    <property type="entry name" value="DNA gyrase subunit B"/>
    <property type="match status" value="1"/>
</dbReference>
<comment type="function">
    <text evidence="11">A type II topoisomerase that negatively supercoils closed circular double-stranded (ds) DNA in an ATP-dependent manner to modulate DNA topology and maintain chromosomes in an underwound state. Negative supercoiling favors strand separation, and DNA replication, transcription, recombination and repair, all of which involve strand separation. Also able to catalyze the interconversion of other topological isomers of dsDNA rings, including catenanes and knotted rings. Type II topoisomerases break and join 2 DNA strands simultaneously in an ATP-dependent manner.</text>
</comment>
<dbReference type="CDD" id="cd16928">
    <property type="entry name" value="HATPase_GyrB-like"/>
    <property type="match status" value="1"/>
</dbReference>
<keyword evidence="11" id="KW-0963">Cytoplasm</keyword>
<dbReference type="InterPro" id="IPR036890">
    <property type="entry name" value="HATPase_C_sf"/>
</dbReference>
<dbReference type="InterPro" id="IPR014721">
    <property type="entry name" value="Ribsml_uS5_D2-typ_fold_subgr"/>
</dbReference>
<dbReference type="PRINTS" id="PR01159">
    <property type="entry name" value="DNAGYRASEB"/>
</dbReference>
<keyword evidence="6 11" id="KW-0460">Magnesium</keyword>
<keyword evidence="4 11" id="KW-0547">Nucleotide-binding</keyword>
<dbReference type="Proteomes" id="UP000192731">
    <property type="component" value="Unassembled WGS sequence"/>
</dbReference>
<dbReference type="PROSITE" id="PS50880">
    <property type="entry name" value="TOPRIM"/>
    <property type="match status" value="1"/>
</dbReference>
<dbReference type="GO" id="GO:0005524">
    <property type="term" value="F:ATP binding"/>
    <property type="evidence" value="ECO:0007669"/>
    <property type="project" value="UniProtKB-UniRule"/>
</dbReference>
<evidence type="ECO:0000313" key="14">
    <source>
        <dbReference type="Proteomes" id="UP000192731"/>
    </source>
</evidence>
<dbReference type="FunFam" id="3.30.565.10:FF:000002">
    <property type="entry name" value="DNA gyrase subunit B"/>
    <property type="match status" value="1"/>
</dbReference>
<dbReference type="SUPFAM" id="SSF55874">
    <property type="entry name" value="ATPase domain of HSP90 chaperone/DNA topoisomerase II/histidine kinase"/>
    <property type="match status" value="1"/>
</dbReference>
<dbReference type="CDD" id="cd03366">
    <property type="entry name" value="TOPRIM_TopoIIA_GyrB"/>
    <property type="match status" value="1"/>
</dbReference>
<evidence type="ECO:0000313" key="13">
    <source>
        <dbReference type="EMBL" id="SMB87483.1"/>
    </source>
</evidence>
<dbReference type="GO" id="GO:0003677">
    <property type="term" value="F:DNA binding"/>
    <property type="evidence" value="ECO:0007669"/>
    <property type="project" value="UniProtKB-KW"/>
</dbReference>
<keyword evidence="7 11" id="KW-0799">Topoisomerase</keyword>
<dbReference type="GO" id="GO:0006261">
    <property type="term" value="P:DNA-templated DNA replication"/>
    <property type="evidence" value="ECO:0007669"/>
    <property type="project" value="UniProtKB-UniRule"/>
</dbReference>
<evidence type="ECO:0000256" key="4">
    <source>
        <dbReference type="ARBA" id="ARBA00022741"/>
    </source>
</evidence>
<dbReference type="Pfam" id="PF02518">
    <property type="entry name" value="HATPase_c"/>
    <property type="match status" value="1"/>
</dbReference>
<evidence type="ECO:0000256" key="6">
    <source>
        <dbReference type="ARBA" id="ARBA00022842"/>
    </source>
</evidence>
<dbReference type="PANTHER" id="PTHR45866">
    <property type="entry name" value="DNA GYRASE/TOPOISOMERASE SUBUNIT B"/>
    <property type="match status" value="1"/>
</dbReference>
<comment type="subunit">
    <text evidence="10">Heterotetramer composed of ParC and ParE.</text>
</comment>
<dbReference type="InterPro" id="IPR018522">
    <property type="entry name" value="TopoIIA_CS"/>
</dbReference>
<dbReference type="InterPro" id="IPR020568">
    <property type="entry name" value="Ribosomal_Su5_D2-typ_SF"/>
</dbReference>
<feature type="binding site" evidence="11">
    <location>
        <position position="500"/>
    </location>
    <ligand>
        <name>Mg(2+)</name>
        <dbReference type="ChEBI" id="CHEBI:18420"/>
        <label>2</label>
    </ligand>
</feature>
<organism evidence="13 14">
    <name type="scientific">Desulfonispora thiosulfatigenes DSM 11270</name>
    <dbReference type="NCBI Taxonomy" id="656914"/>
    <lineage>
        <taxon>Bacteria</taxon>
        <taxon>Bacillati</taxon>
        <taxon>Bacillota</taxon>
        <taxon>Clostridia</taxon>
        <taxon>Eubacteriales</taxon>
        <taxon>Peptococcaceae</taxon>
        <taxon>Desulfonispora</taxon>
    </lineage>
</organism>
<feature type="domain" description="Toprim" evidence="12">
    <location>
        <begin position="419"/>
        <end position="533"/>
    </location>
</feature>
<dbReference type="GO" id="GO:0005694">
    <property type="term" value="C:chromosome"/>
    <property type="evidence" value="ECO:0007669"/>
    <property type="project" value="InterPro"/>
</dbReference>
<protein>
    <recommendedName>
        <fullName evidence="11">DNA gyrase subunit B</fullName>
        <ecNumber evidence="11">5.6.2.2</ecNumber>
    </recommendedName>
</protein>
<dbReference type="SMART" id="SM00387">
    <property type="entry name" value="HATPase_c"/>
    <property type="match status" value="1"/>
</dbReference>
<dbReference type="PRINTS" id="PR00418">
    <property type="entry name" value="TPI2FAMILY"/>
</dbReference>
<evidence type="ECO:0000259" key="12">
    <source>
        <dbReference type="PROSITE" id="PS50880"/>
    </source>
</evidence>
<dbReference type="Gene3D" id="3.30.230.10">
    <property type="match status" value="1"/>
</dbReference>
<dbReference type="Pfam" id="PF01751">
    <property type="entry name" value="Toprim"/>
    <property type="match status" value="1"/>
</dbReference>